<dbReference type="InterPro" id="IPR036271">
    <property type="entry name" value="Tet_transcr_reg_TetR-rel_C_sf"/>
</dbReference>
<evidence type="ECO:0000256" key="3">
    <source>
        <dbReference type="ARBA" id="ARBA00023163"/>
    </source>
</evidence>
<dbReference type="InterPro" id="IPR050109">
    <property type="entry name" value="HTH-type_TetR-like_transc_reg"/>
</dbReference>
<keyword evidence="7" id="KW-1185">Reference proteome</keyword>
<gene>
    <name evidence="6" type="ORF">DMA12_18015</name>
</gene>
<evidence type="ECO:0000313" key="6">
    <source>
        <dbReference type="EMBL" id="RSM43776.1"/>
    </source>
</evidence>
<dbReference type="InterPro" id="IPR009057">
    <property type="entry name" value="Homeodomain-like_sf"/>
</dbReference>
<accession>A0A428WL24</accession>
<keyword evidence="3" id="KW-0804">Transcription</keyword>
<evidence type="ECO:0000259" key="5">
    <source>
        <dbReference type="PROSITE" id="PS50977"/>
    </source>
</evidence>
<evidence type="ECO:0000256" key="2">
    <source>
        <dbReference type="ARBA" id="ARBA00023125"/>
    </source>
</evidence>
<dbReference type="AlphaFoldDB" id="A0A428WL24"/>
<dbReference type="SUPFAM" id="SSF46689">
    <property type="entry name" value="Homeodomain-like"/>
    <property type="match status" value="1"/>
</dbReference>
<sequence>MALKDRREELIAAALRVMVRDGAGKATTRAIVSEAGMTLGVFHYCFDSREQLLQEVITRITDSLAAAARRAFADEDDLSSIIVKSLTAYWEGVEANPGEHLLGYELSQHALRQPGQEDLAHRQYRHYLKVHEDLLTDAAAKTGIQWTVPVPVLARYLNSVLDGLTMTWLTDRDSEHSREVLRLTGEHLLTLATQPAQN</sequence>
<dbReference type="PANTHER" id="PTHR30055:SF234">
    <property type="entry name" value="HTH-TYPE TRANSCRIPTIONAL REGULATOR BETI"/>
    <property type="match status" value="1"/>
</dbReference>
<dbReference type="SUPFAM" id="SSF48498">
    <property type="entry name" value="Tetracyclin repressor-like, C-terminal domain"/>
    <property type="match status" value="1"/>
</dbReference>
<name>A0A428WL24_AMYBA</name>
<keyword evidence="1" id="KW-0805">Transcription regulation</keyword>
<dbReference type="GO" id="GO:0003700">
    <property type="term" value="F:DNA-binding transcription factor activity"/>
    <property type="evidence" value="ECO:0007669"/>
    <property type="project" value="TreeGrafter"/>
</dbReference>
<dbReference type="InterPro" id="IPR001647">
    <property type="entry name" value="HTH_TetR"/>
</dbReference>
<dbReference type="EMBL" id="QHHU01000023">
    <property type="protein sequence ID" value="RSM43776.1"/>
    <property type="molecule type" value="Genomic_DNA"/>
</dbReference>
<protein>
    <submittedName>
        <fullName evidence="6">TetR/AcrR family transcriptional regulator</fullName>
    </submittedName>
</protein>
<dbReference type="Gene3D" id="1.10.357.10">
    <property type="entry name" value="Tetracycline Repressor, domain 2"/>
    <property type="match status" value="1"/>
</dbReference>
<proteinExistence type="predicted"/>
<dbReference type="OrthoDB" id="5242433at2"/>
<dbReference type="PROSITE" id="PS50977">
    <property type="entry name" value="HTH_TETR_2"/>
    <property type="match status" value="1"/>
</dbReference>
<feature type="domain" description="HTH tetR-type" evidence="5">
    <location>
        <begin position="4"/>
        <end position="64"/>
    </location>
</feature>
<feature type="DNA-binding region" description="H-T-H motif" evidence="4">
    <location>
        <begin position="27"/>
        <end position="46"/>
    </location>
</feature>
<keyword evidence="2 4" id="KW-0238">DNA-binding</keyword>
<organism evidence="6 7">
    <name type="scientific">Amycolatopsis balhimycina DSM 5908</name>
    <dbReference type="NCBI Taxonomy" id="1081091"/>
    <lineage>
        <taxon>Bacteria</taxon>
        <taxon>Bacillati</taxon>
        <taxon>Actinomycetota</taxon>
        <taxon>Actinomycetes</taxon>
        <taxon>Pseudonocardiales</taxon>
        <taxon>Pseudonocardiaceae</taxon>
        <taxon>Amycolatopsis</taxon>
    </lineage>
</organism>
<dbReference type="Proteomes" id="UP000286716">
    <property type="component" value="Unassembled WGS sequence"/>
</dbReference>
<dbReference type="RefSeq" id="WP_020638913.1">
    <property type="nucleotide sequence ID" value="NZ_QHHU01000023.1"/>
</dbReference>
<evidence type="ECO:0000313" key="7">
    <source>
        <dbReference type="Proteomes" id="UP000286716"/>
    </source>
</evidence>
<dbReference type="PANTHER" id="PTHR30055">
    <property type="entry name" value="HTH-TYPE TRANSCRIPTIONAL REGULATOR RUTR"/>
    <property type="match status" value="1"/>
</dbReference>
<dbReference type="Pfam" id="PF00440">
    <property type="entry name" value="TetR_N"/>
    <property type="match status" value="1"/>
</dbReference>
<dbReference type="GO" id="GO:0000976">
    <property type="term" value="F:transcription cis-regulatory region binding"/>
    <property type="evidence" value="ECO:0007669"/>
    <property type="project" value="TreeGrafter"/>
</dbReference>
<reference evidence="6 7" key="1">
    <citation type="submission" date="2018-05" db="EMBL/GenBank/DDBJ databases">
        <title>Evolution of GPA BGCs.</title>
        <authorList>
            <person name="Waglechner N."/>
            <person name="Wright G.D."/>
        </authorList>
    </citation>
    <scope>NUCLEOTIDE SEQUENCE [LARGE SCALE GENOMIC DNA]</scope>
    <source>
        <strain evidence="6 7">DSM 5908</strain>
    </source>
</reference>
<evidence type="ECO:0000256" key="1">
    <source>
        <dbReference type="ARBA" id="ARBA00023015"/>
    </source>
</evidence>
<evidence type="ECO:0000256" key="4">
    <source>
        <dbReference type="PROSITE-ProRule" id="PRU00335"/>
    </source>
</evidence>
<comment type="caution">
    <text evidence="6">The sequence shown here is derived from an EMBL/GenBank/DDBJ whole genome shotgun (WGS) entry which is preliminary data.</text>
</comment>